<reference evidence="2 3" key="2">
    <citation type="submission" date="2018-04" db="EMBL/GenBank/DDBJ databases">
        <title>OglaRS2 (Oryza glaberrima Reference Sequence Version 2).</title>
        <authorList>
            <person name="Zhang J."/>
            <person name="Kudrna D."/>
            <person name="Lee S."/>
            <person name="Talag J."/>
            <person name="Rajasekar S."/>
            <person name="Wing R.A."/>
        </authorList>
    </citation>
    <scope>NUCLEOTIDE SEQUENCE [LARGE SCALE GENOMIC DNA]</scope>
    <source>
        <strain evidence="2 3">cv. IRGC 96717</strain>
    </source>
</reference>
<name>I1PUV0_ORYGL</name>
<dbReference type="Proteomes" id="UP000007306">
    <property type="component" value="Chromosome 5"/>
</dbReference>
<organism evidence="2 3">
    <name type="scientific">Oryza glaberrima</name>
    <name type="common">African rice</name>
    <dbReference type="NCBI Taxonomy" id="4538"/>
    <lineage>
        <taxon>Eukaryota</taxon>
        <taxon>Viridiplantae</taxon>
        <taxon>Streptophyta</taxon>
        <taxon>Embryophyta</taxon>
        <taxon>Tracheophyta</taxon>
        <taxon>Spermatophyta</taxon>
        <taxon>Magnoliopsida</taxon>
        <taxon>Liliopsida</taxon>
        <taxon>Poales</taxon>
        <taxon>Poaceae</taxon>
        <taxon>BOP clade</taxon>
        <taxon>Oryzoideae</taxon>
        <taxon>Oryzeae</taxon>
        <taxon>Oryzinae</taxon>
        <taxon>Oryza</taxon>
    </lineage>
</organism>
<feature type="region of interest" description="Disordered" evidence="1">
    <location>
        <begin position="30"/>
        <end position="74"/>
    </location>
</feature>
<dbReference type="EnsemblPlants" id="ORGLA05G0114800.1">
    <property type="protein sequence ID" value="ORGLA05G0114800.1"/>
    <property type="gene ID" value="ORGLA05G0114800"/>
</dbReference>
<feature type="compositionally biased region" description="Basic and acidic residues" evidence="1">
    <location>
        <begin position="43"/>
        <end position="52"/>
    </location>
</feature>
<sequence length="365" mass="38704">MSNATSSLSPPPFSLSPLLLFLGQAGRRLVRRPPGQDGRGGGQRRDGSRSLEARWQPGEEEEAPLSPSRTKATVPSLEYEMSSVTWGVIQGRKERLVSRVLALDFLQSVGVCDPAGELEAVELPSSLEVLQERLDFDIRLGLSTDNLSSYPLLPACSLRKNAIPVLSYLEAGDAEHRRAAMAACPLLLPLSHSVAHVVIDEEVGEGAIAHVLVDEEAVGALVAAAEQAHQVAVALPHDGAHLSLELPLAVLHQLLQPLHGNRPLAAVPQCPLEHRAKRGAEARVAAACAGLSCTDLRQVLGVAAIVADEVEHAAGIEAQGDGEAYLERAGVLTCGAYMGPTPTQPPHRTKPGSKLPKDLFVTSFD</sequence>
<dbReference type="AlphaFoldDB" id="I1PUV0"/>
<protein>
    <submittedName>
        <fullName evidence="2">Uncharacterized protein</fullName>
    </submittedName>
</protein>
<accession>I1PUV0</accession>
<evidence type="ECO:0000313" key="3">
    <source>
        <dbReference type="Proteomes" id="UP000007306"/>
    </source>
</evidence>
<evidence type="ECO:0000256" key="1">
    <source>
        <dbReference type="SAM" id="MobiDB-lite"/>
    </source>
</evidence>
<dbReference type="STRING" id="4538.I1PUV0"/>
<evidence type="ECO:0000313" key="2">
    <source>
        <dbReference type="EnsemblPlants" id="ORGLA05G0114800.1"/>
    </source>
</evidence>
<keyword evidence="3" id="KW-1185">Reference proteome</keyword>
<dbReference type="eggNOG" id="KOG1267">
    <property type="taxonomic scope" value="Eukaryota"/>
</dbReference>
<dbReference type="Gramene" id="ORGLA05G0114800.1">
    <property type="protein sequence ID" value="ORGLA05G0114800.1"/>
    <property type="gene ID" value="ORGLA05G0114800"/>
</dbReference>
<dbReference type="OMA" id="CAGLSCT"/>
<dbReference type="HOGENOM" id="CLU_066109_0_0_1"/>
<proteinExistence type="predicted"/>
<reference evidence="2" key="1">
    <citation type="submission" date="2015-06" db="UniProtKB">
        <authorList>
            <consortium name="EnsemblPlants"/>
        </authorList>
    </citation>
    <scope>IDENTIFICATION</scope>
</reference>